<protein>
    <submittedName>
        <fullName evidence="1">Uncharacterized protein</fullName>
    </submittedName>
</protein>
<proteinExistence type="predicted"/>
<gene>
    <name evidence="1" type="ORF">FRV6_14227</name>
</gene>
<dbReference type="Proteomes" id="UP000219369">
    <property type="component" value="Unassembled WGS sequence"/>
</dbReference>
<accession>A0A2H3U7U1</accession>
<dbReference type="AlphaFoldDB" id="A0A2H3U7U1"/>
<reference evidence="2" key="1">
    <citation type="submission" date="2016-09" db="EMBL/GenBank/DDBJ databases">
        <authorList>
            <person name="Guldener U."/>
        </authorList>
    </citation>
    <scope>NUCLEOTIDE SEQUENCE [LARGE SCALE GENOMIC DNA]</scope>
    <source>
        <strain evidence="2">V64-1</strain>
    </source>
</reference>
<evidence type="ECO:0000313" key="1">
    <source>
        <dbReference type="EMBL" id="SCO90099.1"/>
    </source>
</evidence>
<sequence>MPIRCLINLQEVRELVYNSKRHSTELILFFNAIARKEALRDKELGLLIKIGVI</sequence>
<name>A0A2H3U7U1_FUSOX</name>
<evidence type="ECO:0000313" key="2">
    <source>
        <dbReference type="Proteomes" id="UP000219369"/>
    </source>
</evidence>
<organism evidence="1 2">
    <name type="scientific">Fusarium oxysporum</name>
    <name type="common">Fusarium vascular wilt</name>
    <dbReference type="NCBI Taxonomy" id="5507"/>
    <lineage>
        <taxon>Eukaryota</taxon>
        <taxon>Fungi</taxon>
        <taxon>Dikarya</taxon>
        <taxon>Ascomycota</taxon>
        <taxon>Pezizomycotina</taxon>
        <taxon>Sordariomycetes</taxon>
        <taxon>Hypocreomycetidae</taxon>
        <taxon>Hypocreales</taxon>
        <taxon>Nectriaceae</taxon>
        <taxon>Fusarium</taxon>
        <taxon>Fusarium oxysporum species complex</taxon>
    </lineage>
</organism>
<dbReference type="EMBL" id="FMJY01000009">
    <property type="protein sequence ID" value="SCO90099.1"/>
    <property type="molecule type" value="Genomic_DNA"/>
</dbReference>